<evidence type="ECO:0000313" key="6">
    <source>
        <dbReference type="Proteomes" id="UP000034883"/>
    </source>
</evidence>
<name>A0A0F6SDA0_9BACT</name>
<dbReference type="SMART" id="SM00342">
    <property type="entry name" value="HTH_ARAC"/>
    <property type="match status" value="1"/>
</dbReference>
<keyword evidence="3" id="KW-0804">Transcription</keyword>
<dbReference type="Gene3D" id="1.10.10.60">
    <property type="entry name" value="Homeodomain-like"/>
    <property type="match status" value="2"/>
</dbReference>
<dbReference type="SUPFAM" id="SSF46689">
    <property type="entry name" value="Homeodomain-like"/>
    <property type="match status" value="1"/>
</dbReference>
<organism evidence="5 6">
    <name type="scientific">Sandaracinus amylolyticus</name>
    <dbReference type="NCBI Taxonomy" id="927083"/>
    <lineage>
        <taxon>Bacteria</taxon>
        <taxon>Pseudomonadati</taxon>
        <taxon>Myxococcota</taxon>
        <taxon>Polyangia</taxon>
        <taxon>Polyangiales</taxon>
        <taxon>Sandaracinaceae</taxon>
        <taxon>Sandaracinus</taxon>
    </lineage>
</organism>
<evidence type="ECO:0000256" key="2">
    <source>
        <dbReference type="ARBA" id="ARBA00023125"/>
    </source>
</evidence>
<proteinExistence type="predicted"/>
<dbReference type="PANTHER" id="PTHR46796">
    <property type="entry name" value="HTH-TYPE TRANSCRIPTIONAL ACTIVATOR RHAS-RELATED"/>
    <property type="match status" value="1"/>
</dbReference>
<dbReference type="PROSITE" id="PS01124">
    <property type="entry name" value="HTH_ARAC_FAMILY_2"/>
    <property type="match status" value="1"/>
</dbReference>
<dbReference type="GO" id="GO:0003700">
    <property type="term" value="F:DNA-binding transcription factor activity"/>
    <property type="evidence" value="ECO:0007669"/>
    <property type="project" value="InterPro"/>
</dbReference>
<reference evidence="5 6" key="1">
    <citation type="submission" date="2015-03" db="EMBL/GenBank/DDBJ databases">
        <title>Genome assembly of Sandaracinus amylolyticus DSM 53668.</title>
        <authorList>
            <person name="Sharma G."/>
            <person name="Subramanian S."/>
        </authorList>
    </citation>
    <scope>NUCLEOTIDE SEQUENCE [LARGE SCALE GENOMIC DNA]</scope>
    <source>
        <strain evidence="5 6">DSM 53668</strain>
    </source>
</reference>
<accession>A0A0F6SDA0</accession>
<dbReference type="EMBL" id="CP011125">
    <property type="protein sequence ID" value="AKF03079.1"/>
    <property type="molecule type" value="Genomic_DNA"/>
</dbReference>
<evidence type="ECO:0000256" key="1">
    <source>
        <dbReference type="ARBA" id="ARBA00023015"/>
    </source>
</evidence>
<dbReference type="KEGG" id="samy:DB32_000228"/>
<protein>
    <submittedName>
        <fullName evidence="5">Transcriptional regulator, AraC family protein</fullName>
    </submittedName>
</protein>
<dbReference type="InterPro" id="IPR050204">
    <property type="entry name" value="AraC_XylS_family_regulators"/>
</dbReference>
<feature type="domain" description="HTH araC/xylS-type" evidence="4">
    <location>
        <begin position="147"/>
        <end position="245"/>
    </location>
</feature>
<evidence type="ECO:0000256" key="3">
    <source>
        <dbReference type="ARBA" id="ARBA00023163"/>
    </source>
</evidence>
<keyword evidence="2" id="KW-0238">DNA-binding</keyword>
<dbReference type="Proteomes" id="UP000034883">
    <property type="component" value="Chromosome"/>
</dbReference>
<sequence length="252" mass="26989">MLLPRASTRRAPLARAWDEALLVRGEGGRSTRHAHHWWHLVIGLDAPLRASGPDGVELEARAILTPPDVAHAITASGEIALLYVEPEGRIAACLRAACPDVRVLSDREAEPLVDALDREPTEAVMALLLEVLGAPEPAPIRAHPAIAKVLRHLEQAPSDADVSLDTLAALAGLSSSRFLHAFTEHVGLPLRPYVRWLRVRRAAGMLLGGAPASEAAHGAGFADAAHMSRTFREMFGVTPSEIARRSQSVQSG</sequence>
<dbReference type="InterPro" id="IPR018060">
    <property type="entry name" value="HTH_AraC"/>
</dbReference>
<dbReference type="AlphaFoldDB" id="A0A0F6SDA0"/>
<dbReference type="RefSeq" id="WP_157068574.1">
    <property type="nucleotide sequence ID" value="NZ_CP011125.1"/>
</dbReference>
<dbReference type="GO" id="GO:0043565">
    <property type="term" value="F:sequence-specific DNA binding"/>
    <property type="evidence" value="ECO:0007669"/>
    <property type="project" value="InterPro"/>
</dbReference>
<keyword evidence="1" id="KW-0805">Transcription regulation</keyword>
<dbReference type="InterPro" id="IPR009057">
    <property type="entry name" value="Homeodomain-like_sf"/>
</dbReference>
<keyword evidence="6" id="KW-1185">Reference proteome</keyword>
<dbReference type="OrthoDB" id="7191628at2"/>
<dbReference type="STRING" id="927083.DB32_000228"/>
<dbReference type="Pfam" id="PF12833">
    <property type="entry name" value="HTH_18"/>
    <property type="match status" value="1"/>
</dbReference>
<gene>
    <name evidence="5" type="ORF">DB32_000228</name>
</gene>
<evidence type="ECO:0000313" key="5">
    <source>
        <dbReference type="EMBL" id="AKF03079.1"/>
    </source>
</evidence>
<evidence type="ECO:0000259" key="4">
    <source>
        <dbReference type="PROSITE" id="PS01124"/>
    </source>
</evidence>